<dbReference type="Proteomes" id="UP000095751">
    <property type="component" value="Unassembled WGS sequence"/>
</dbReference>
<protein>
    <recommendedName>
        <fullName evidence="5">TPR-like protein</fullName>
    </recommendedName>
</protein>
<dbReference type="Gene3D" id="1.25.40.10">
    <property type="entry name" value="Tetratricopeptide repeat domain"/>
    <property type="match status" value="1"/>
</dbReference>
<evidence type="ECO:0000256" key="1">
    <source>
        <dbReference type="PROSITE-ProRule" id="PRU00339"/>
    </source>
</evidence>
<feature type="region of interest" description="Disordered" evidence="2">
    <location>
        <begin position="1"/>
        <end position="142"/>
    </location>
</feature>
<name>A0A1E7EMG1_9STRA</name>
<feature type="compositionally biased region" description="Polar residues" evidence="2">
    <location>
        <begin position="26"/>
        <end position="40"/>
    </location>
</feature>
<evidence type="ECO:0008006" key="5">
    <source>
        <dbReference type="Google" id="ProtNLM"/>
    </source>
</evidence>
<keyword evidence="1" id="KW-0802">TPR repeat</keyword>
<evidence type="ECO:0000313" key="4">
    <source>
        <dbReference type="Proteomes" id="UP000095751"/>
    </source>
</evidence>
<evidence type="ECO:0000256" key="2">
    <source>
        <dbReference type="SAM" id="MobiDB-lite"/>
    </source>
</evidence>
<feature type="compositionally biased region" description="Gly residues" evidence="2">
    <location>
        <begin position="123"/>
        <end position="142"/>
    </location>
</feature>
<dbReference type="PROSITE" id="PS50005">
    <property type="entry name" value="TPR"/>
    <property type="match status" value="1"/>
</dbReference>
<gene>
    <name evidence="3" type="ORF">FRACYDRAFT_265117</name>
</gene>
<dbReference type="KEGG" id="fcy:FRACYDRAFT_265117"/>
<accession>A0A1E7EMG1</accession>
<feature type="repeat" description="TPR" evidence="1">
    <location>
        <begin position="210"/>
        <end position="243"/>
    </location>
</feature>
<dbReference type="AlphaFoldDB" id="A0A1E7EMG1"/>
<dbReference type="InterPro" id="IPR011990">
    <property type="entry name" value="TPR-like_helical_dom_sf"/>
</dbReference>
<dbReference type="SMART" id="SM00028">
    <property type="entry name" value="TPR"/>
    <property type="match status" value="2"/>
</dbReference>
<dbReference type="SUPFAM" id="SSF48452">
    <property type="entry name" value="TPR-like"/>
    <property type="match status" value="1"/>
</dbReference>
<reference evidence="3 4" key="1">
    <citation type="submission" date="2016-09" db="EMBL/GenBank/DDBJ databases">
        <title>Extensive genetic diversity and differential bi-allelic expression allows diatom success in the polar Southern Ocean.</title>
        <authorList>
            <consortium name="DOE Joint Genome Institute"/>
            <person name="Mock T."/>
            <person name="Otillar R.P."/>
            <person name="Strauss J."/>
            <person name="Dupont C."/>
            <person name="Frickenhaus S."/>
            <person name="Maumus F."/>
            <person name="Mcmullan M."/>
            <person name="Sanges R."/>
            <person name="Schmutz J."/>
            <person name="Toseland A."/>
            <person name="Valas R."/>
            <person name="Veluchamy A."/>
            <person name="Ward B.J."/>
            <person name="Allen A."/>
            <person name="Barry K."/>
            <person name="Falciatore A."/>
            <person name="Ferrante M."/>
            <person name="Fortunato A.E."/>
            <person name="Gloeckner G."/>
            <person name="Gruber A."/>
            <person name="Hipkin R."/>
            <person name="Janech M."/>
            <person name="Kroth P."/>
            <person name="Leese F."/>
            <person name="Lindquist E."/>
            <person name="Lyon B.R."/>
            <person name="Martin J."/>
            <person name="Mayer C."/>
            <person name="Parker M."/>
            <person name="Quesneville H."/>
            <person name="Raymond J."/>
            <person name="Uhlig C."/>
            <person name="Valentin K.U."/>
            <person name="Worden A.Z."/>
            <person name="Armbrust E.V."/>
            <person name="Bowler C."/>
            <person name="Green B."/>
            <person name="Moulton V."/>
            <person name="Van Oosterhout C."/>
            <person name="Grigoriev I."/>
        </authorList>
    </citation>
    <scope>NUCLEOTIDE SEQUENCE [LARGE SCALE GENOMIC DNA]</scope>
    <source>
        <strain evidence="3 4">CCMP1102</strain>
    </source>
</reference>
<feature type="compositionally biased region" description="Low complexity" evidence="2">
    <location>
        <begin position="86"/>
        <end position="122"/>
    </location>
</feature>
<sequence length="382" mass="42096">MLPSSIDTSYLDEDREIEESSKSQDQRTSCSSVSISNNIELKSPKYGMHPPQHPTTDKQHHHQQQIIHHQQQQHHQRQLPHHLHVTSSTSATASITSQSQEYSNHSHNNNSSHSKNSSTSTNTGGGGSVNSGSSSRGGGGGGGNNNIVVSSFSNLATQSIGQGKYRKALEYYQLALQDYLKGGIENNNSNNQQQQEIPAATTVVELVNAAATCFNLGALAKKLHEYPQAAEYFSQAQRALPAYRDRNSPNCVVESDRRCLSLNSVAPPPGLPTQNASTKKFDASNNVGISPRVDFVINPFGWKKIAPNPKETENPSTTPALIHTRNRIIGVIFLHRQPQFLFCYHNCCHYYFALPQDNDLAWCKGGVFDRDSDSDGDEKQTR</sequence>
<feature type="compositionally biased region" description="Basic residues" evidence="2">
    <location>
        <begin position="71"/>
        <end position="84"/>
    </location>
</feature>
<dbReference type="InterPro" id="IPR019734">
    <property type="entry name" value="TPR_rpt"/>
</dbReference>
<dbReference type="EMBL" id="KV784391">
    <property type="protein sequence ID" value="OEU07085.1"/>
    <property type="molecule type" value="Genomic_DNA"/>
</dbReference>
<keyword evidence="4" id="KW-1185">Reference proteome</keyword>
<organism evidence="3 4">
    <name type="scientific">Fragilariopsis cylindrus CCMP1102</name>
    <dbReference type="NCBI Taxonomy" id="635003"/>
    <lineage>
        <taxon>Eukaryota</taxon>
        <taxon>Sar</taxon>
        <taxon>Stramenopiles</taxon>
        <taxon>Ochrophyta</taxon>
        <taxon>Bacillariophyta</taxon>
        <taxon>Bacillariophyceae</taxon>
        <taxon>Bacillariophycidae</taxon>
        <taxon>Bacillariales</taxon>
        <taxon>Bacillariaceae</taxon>
        <taxon>Fragilariopsis</taxon>
    </lineage>
</organism>
<proteinExistence type="predicted"/>
<dbReference type="InParanoid" id="A0A1E7EMG1"/>
<evidence type="ECO:0000313" key="3">
    <source>
        <dbReference type="EMBL" id="OEU07085.1"/>
    </source>
</evidence>